<dbReference type="CTD" id="20248630"/>
<dbReference type="GeneID" id="20248630"/>
<dbReference type="PROSITE" id="PS00572">
    <property type="entry name" value="GLYCOSYL_HYDROL_F1_1"/>
    <property type="match status" value="1"/>
</dbReference>
<evidence type="ECO:0000256" key="1">
    <source>
        <dbReference type="ARBA" id="ARBA00010838"/>
    </source>
</evidence>
<evidence type="ECO:0000313" key="10">
    <source>
        <dbReference type="EMBL" id="ESO97357.1"/>
    </source>
</evidence>
<dbReference type="PANTHER" id="PTHR10353">
    <property type="entry name" value="GLYCOSYL HYDROLASE"/>
    <property type="match status" value="1"/>
</dbReference>
<dbReference type="OMA" id="HIDNNDT"/>
<evidence type="ECO:0000256" key="7">
    <source>
        <dbReference type="PROSITE-ProRule" id="PRU10055"/>
    </source>
</evidence>
<organism evidence="10 11">
    <name type="scientific">Lottia gigantea</name>
    <name type="common">Giant owl limpet</name>
    <dbReference type="NCBI Taxonomy" id="225164"/>
    <lineage>
        <taxon>Eukaryota</taxon>
        <taxon>Metazoa</taxon>
        <taxon>Spiralia</taxon>
        <taxon>Lophotrochozoa</taxon>
        <taxon>Mollusca</taxon>
        <taxon>Gastropoda</taxon>
        <taxon>Patellogastropoda</taxon>
        <taxon>Lottioidea</taxon>
        <taxon>Lottiidae</taxon>
        <taxon>Lottia</taxon>
    </lineage>
</organism>
<dbReference type="RefSeq" id="XP_009051956.1">
    <property type="nucleotide sequence ID" value="XM_009053708.1"/>
</dbReference>
<comment type="subunit">
    <text evidence="2">Homodimer.</text>
</comment>
<dbReference type="SUPFAM" id="SSF51445">
    <property type="entry name" value="(Trans)glycosidases"/>
    <property type="match status" value="4"/>
</dbReference>
<evidence type="ECO:0000256" key="4">
    <source>
        <dbReference type="ARBA" id="ARBA00022801"/>
    </source>
</evidence>
<keyword evidence="11" id="KW-1185">Reference proteome</keyword>
<feature type="non-terminal residue" evidence="10">
    <location>
        <position position="1737"/>
    </location>
</feature>
<dbReference type="PROSITE" id="PS51257">
    <property type="entry name" value="PROKAR_LIPOPROTEIN"/>
    <property type="match status" value="1"/>
</dbReference>
<dbReference type="Gene3D" id="3.20.20.80">
    <property type="entry name" value="Glycosidases"/>
    <property type="match status" value="4"/>
</dbReference>
<dbReference type="KEGG" id="lgi:LOTGIDRAFT_231551"/>
<evidence type="ECO:0000256" key="2">
    <source>
        <dbReference type="ARBA" id="ARBA00011738"/>
    </source>
</evidence>
<sequence length="1737" mass="198297">MWIKYILLFSFLTFSACEDDDAFLFDKFPAGFKWGVGSSAYKVEGGVIDEGKGLSIWDVYAQKPGNIYKDQTPDVAADSYNKYDEDVRLIKNLGVRIYKFSISWSRVLPTGSGSVNQQGLDYYKNLIQELKSNNIEPMVVLYDNDLPLELEKHGGWLNLQTINAFITYAQICFSNFGNDVKSWITINEPLQTAVFGYGYGSTPPGVYGPGSNPYTVVHNMIKAHAQVYDLYRRLFSNQTGEIGISVTSHWIQPKYPELEVDKNSQERSLQFMIGAYLDPLLSGSGDYPDVVKQLISGKSTGTSRLPLFTDAELVRNKGSLDFIGVNYYSTLVETHKILNCNPPHVKCDSNSVKTGESSMDGNGLRRLLKWIKRRYNNTKVYITEDGYSDKNKTFDDRNRQEYVKDHLNSVLKAVIKDDCNVKGFIYKALIDGFEGKDGYSTKTGLYQVDFQDSDRKRSPRSSARLFKQLVEDNGFKMGYPGKAGLSTGQVPYEDPLDIYFDKFPDDFDWGVGTAAYAVEGAWNTDGKGPSIWDTATHSPDYTENGDISADQYQHYKEDVQLIKKLGVSTYSFSISWSRILPKGELASYNVKGMTYYKNLVDELKKNNIEPMVTLYYRDMPQVLEDQGGWLNSSTIEYYKIYADKCFEELGSKVKMWLTFNSPQGFIYHGYGDGVQAPHKKDLGNSVYIVAKNVLLAHAHVHKLYQNTYKSQQNGTVGIAPNFLWIEPKTKSQEDVDAADRWMQSFIGMFLEPIYGSGNYPEVLIRQLNTKSRDQGLTASRLIPLSQDEQNLIRGSSDFLGMSFFTTMYGKHHQYDKTLPPNVKQDQDVELSYDLSSLGARNSSEGNMAYRTTPLSLRKMLNWVKYNYNNTPVYITESGYYDNNGSLVDEHRIHYHRLYTNNVLKAIKLDGCDVKGYVVKSLLDGFEWEFGYRTKYGLYSVDFNDTDRKRTARASAHWYSILTKENAFNKGFTQKGGWGVAPQYIDQFYYDKFPDDFVFSSATSSAQIEGAWNEDGKGVGIWDTFSQAGHCKENATANIACDSYHKYKEDVQMLKKLGVKSYRFSISWPRIMSDGTPATTNDKGIEYYNNVIDELLENGIKPVVTIYHWDLPQALQDHGGWLNDSIIEHFRKYSAVLFEKFGDRVDMWITLNEPWVFTVIGYGTGDHAPGFKELGRNPYITAHNAIRAHAEAYHQYHDVYNGTGRIGITLNIDWTEPVDRYNMLDVEAADNSVQTFLGWFAHPIYVNGDYPQVMKDIVSRNSKGQNLPKSRLPEFTAEEKERINGTSDFFGMNSYTSGIARAEDPIEAAKQKPNYFGDRGAIIYADPDWKPSGSSWLHVVPWGIRRILNWVRNNYGVRDILITENGVSDNNSTLDDFSRIYFFTNYINEVLKAVKLDGVQVIGYTAWSLMDNFEWAEGYTEYFGLYSVNFDDPNRPRTPKRSAQLIHQIIQDNGFIKGSKTDPARPNDIPYENKLYAGDFPSMFSWGAGTTAYNVEGGWEAGGKGASTLDTFYHKTPKEANGDVAANSYGNYMDDIMALKEIGASHYFLSISWSRIMPMGSKDNINQPGIDYYNKVLKSLHEHNIKPMVTLFAWDLPDVIETQYGGWLNASTIDLFEEYARVCFKMFGYRVKHWMTFDEPGRSAYFAYELGKLPPGKMENTVEMYRAVHNIIKAHARVYHMYHKEFRRLQKGHVGIKLRREWFLPKDFRNPADNDALWRFFEFEYGWVGDPIIKTGDY</sequence>
<protein>
    <recommendedName>
        <fullName evidence="3">beta-glucosidase</fullName>
        <ecNumber evidence="3">3.2.1.21</ecNumber>
    </recommendedName>
</protein>
<dbReference type="EC" id="3.2.1.21" evidence="3"/>
<evidence type="ECO:0000256" key="6">
    <source>
        <dbReference type="ARBA" id="ARBA00023295"/>
    </source>
</evidence>
<dbReference type="PROSITE" id="PS00653">
    <property type="entry name" value="GLYCOSYL_HYDROL_F1_2"/>
    <property type="match status" value="1"/>
</dbReference>
<dbReference type="InterPro" id="IPR018120">
    <property type="entry name" value="Glyco_hydro_1_AS"/>
</dbReference>
<reference evidence="10 11" key="1">
    <citation type="journal article" date="2013" name="Nature">
        <title>Insights into bilaterian evolution from three spiralian genomes.</title>
        <authorList>
            <person name="Simakov O."/>
            <person name="Marletaz F."/>
            <person name="Cho S.J."/>
            <person name="Edsinger-Gonzales E."/>
            <person name="Havlak P."/>
            <person name="Hellsten U."/>
            <person name="Kuo D.H."/>
            <person name="Larsson T."/>
            <person name="Lv J."/>
            <person name="Arendt D."/>
            <person name="Savage R."/>
            <person name="Osoegawa K."/>
            <person name="de Jong P."/>
            <person name="Grimwood J."/>
            <person name="Chapman J.A."/>
            <person name="Shapiro H."/>
            <person name="Aerts A."/>
            <person name="Otillar R.P."/>
            <person name="Terry A.Y."/>
            <person name="Boore J.L."/>
            <person name="Grigoriev I.V."/>
            <person name="Lindberg D.R."/>
            <person name="Seaver E.C."/>
            <person name="Weisblat D.A."/>
            <person name="Putnam N.H."/>
            <person name="Rokhsar D.S."/>
        </authorList>
    </citation>
    <scope>NUCLEOTIDE SEQUENCE [LARGE SCALE GENOMIC DNA]</scope>
</reference>
<keyword evidence="4 8" id="KW-0378">Hydrolase</keyword>
<evidence type="ECO:0000256" key="9">
    <source>
        <dbReference type="SAM" id="SignalP"/>
    </source>
</evidence>
<dbReference type="HOGENOM" id="CLU_239809_0_0_1"/>
<accession>V4AJU8</accession>
<gene>
    <name evidence="10" type="ORF">LOTGIDRAFT_231551</name>
</gene>
<dbReference type="FunFam" id="3.20.20.80:FF:000013">
    <property type="entry name" value="lactase-phlorizin hydrolase"/>
    <property type="match status" value="3"/>
</dbReference>
<feature type="active site" description="Nucleophile" evidence="7">
    <location>
        <position position="1363"/>
    </location>
</feature>
<proteinExistence type="inferred from homology"/>
<dbReference type="PANTHER" id="PTHR10353:SF36">
    <property type="entry name" value="LP05116P"/>
    <property type="match status" value="1"/>
</dbReference>
<name>V4AJU8_LOTGI</name>
<evidence type="ECO:0000313" key="11">
    <source>
        <dbReference type="Proteomes" id="UP000030746"/>
    </source>
</evidence>
<feature type="chain" id="PRO_5004716116" description="beta-glucosidase" evidence="9">
    <location>
        <begin position="18"/>
        <end position="1737"/>
    </location>
</feature>
<dbReference type="GO" id="GO:0005975">
    <property type="term" value="P:carbohydrate metabolic process"/>
    <property type="evidence" value="ECO:0007669"/>
    <property type="project" value="InterPro"/>
</dbReference>
<dbReference type="GO" id="GO:0008422">
    <property type="term" value="F:beta-glucosidase activity"/>
    <property type="evidence" value="ECO:0007669"/>
    <property type="project" value="TreeGrafter"/>
</dbReference>
<dbReference type="InterPro" id="IPR001360">
    <property type="entry name" value="Glyco_hydro_1"/>
</dbReference>
<dbReference type="InterPro" id="IPR017853">
    <property type="entry name" value="GH"/>
</dbReference>
<dbReference type="OrthoDB" id="65569at2759"/>
<dbReference type="Pfam" id="PF00232">
    <property type="entry name" value="Glyco_hydro_1"/>
    <property type="match status" value="4"/>
</dbReference>
<dbReference type="InterPro" id="IPR033132">
    <property type="entry name" value="GH_1_N_CS"/>
</dbReference>
<dbReference type="STRING" id="225164.V4AJU8"/>
<evidence type="ECO:0000256" key="8">
    <source>
        <dbReference type="RuleBase" id="RU004468"/>
    </source>
</evidence>
<dbReference type="Proteomes" id="UP000030746">
    <property type="component" value="Unassembled WGS sequence"/>
</dbReference>
<keyword evidence="5" id="KW-0325">Glycoprotein</keyword>
<dbReference type="PRINTS" id="PR00131">
    <property type="entry name" value="GLHYDRLASE1"/>
</dbReference>
<feature type="signal peptide" evidence="9">
    <location>
        <begin position="1"/>
        <end position="17"/>
    </location>
</feature>
<dbReference type="EMBL" id="KB201305">
    <property type="protein sequence ID" value="ESO97357.1"/>
    <property type="molecule type" value="Genomic_DNA"/>
</dbReference>
<keyword evidence="9" id="KW-0732">Signal</keyword>
<comment type="similarity">
    <text evidence="1">Belongs to the glycosyl hydrolase 1 family.</text>
</comment>
<evidence type="ECO:0000256" key="3">
    <source>
        <dbReference type="ARBA" id="ARBA00012744"/>
    </source>
</evidence>
<keyword evidence="6 8" id="KW-0326">Glycosidase</keyword>
<evidence type="ECO:0000256" key="5">
    <source>
        <dbReference type="ARBA" id="ARBA00023180"/>
    </source>
</evidence>